<dbReference type="Pfam" id="PF13789">
    <property type="entry name" value="DUF4181"/>
    <property type="match status" value="1"/>
</dbReference>
<evidence type="ECO:0008006" key="4">
    <source>
        <dbReference type="Google" id="ProtNLM"/>
    </source>
</evidence>
<feature type="transmembrane region" description="Helical" evidence="1">
    <location>
        <begin position="6"/>
        <end position="25"/>
    </location>
</feature>
<feature type="transmembrane region" description="Helical" evidence="1">
    <location>
        <begin position="46"/>
        <end position="68"/>
    </location>
</feature>
<dbReference type="EMBL" id="PREZ01000002">
    <property type="protein sequence ID" value="PPA71693.1"/>
    <property type="molecule type" value="Genomic_DNA"/>
</dbReference>
<reference evidence="2 3" key="1">
    <citation type="submission" date="2018-02" db="EMBL/GenBank/DDBJ databases">
        <title>Jeotgalibacillus proteolyticum sp. nov. a protease producing bacterium isolated from ocean sediments of Laizhou Bay.</title>
        <authorList>
            <person name="Li Y."/>
        </authorList>
    </citation>
    <scope>NUCLEOTIDE SEQUENCE [LARGE SCALE GENOMIC DNA]</scope>
    <source>
        <strain evidence="2 3">22-7</strain>
    </source>
</reference>
<dbReference type="InterPro" id="IPR025441">
    <property type="entry name" value="DUF4181"/>
</dbReference>
<keyword evidence="1" id="KW-0472">Membrane</keyword>
<feature type="transmembrane region" description="Helical" evidence="1">
    <location>
        <begin position="106"/>
        <end position="125"/>
    </location>
</feature>
<protein>
    <recommendedName>
        <fullName evidence="4">DUF4181 domain-containing protein</fullName>
    </recommendedName>
</protein>
<keyword evidence="1" id="KW-0812">Transmembrane</keyword>
<gene>
    <name evidence="2" type="ORF">C4B60_06465</name>
</gene>
<organism evidence="2 3">
    <name type="scientific">Jeotgalibacillus proteolyticus</name>
    <dbReference type="NCBI Taxonomy" id="2082395"/>
    <lineage>
        <taxon>Bacteria</taxon>
        <taxon>Bacillati</taxon>
        <taxon>Bacillota</taxon>
        <taxon>Bacilli</taxon>
        <taxon>Bacillales</taxon>
        <taxon>Caryophanaceae</taxon>
        <taxon>Jeotgalibacillus</taxon>
    </lineage>
</organism>
<sequence length="127" mass="14459">MSNAEIVTLVLIVAAFLGLDALMRLKKKQSIFKSFHIGGTYIKDSGKFFSIAQFSLFIAFVAGLFYVADNGLSPSHLSLVTFTYLFFISCVDSVEQWIYKKEEKEYQHMWLAASFSVVFFLFILARV</sequence>
<proteinExistence type="predicted"/>
<dbReference type="Proteomes" id="UP000239047">
    <property type="component" value="Unassembled WGS sequence"/>
</dbReference>
<dbReference type="AlphaFoldDB" id="A0A2S5GFN0"/>
<keyword evidence="1" id="KW-1133">Transmembrane helix</keyword>
<comment type="caution">
    <text evidence="2">The sequence shown here is derived from an EMBL/GenBank/DDBJ whole genome shotgun (WGS) entry which is preliminary data.</text>
</comment>
<keyword evidence="3" id="KW-1185">Reference proteome</keyword>
<evidence type="ECO:0000313" key="3">
    <source>
        <dbReference type="Proteomes" id="UP000239047"/>
    </source>
</evidence>
<accession>A0A2S5GFN0</accession>
<evidence type="ECO:0000313" key="2">
    <source>
        <dbReference type="EMBL" id="PPA71693.1"/>
    </source>
</evidence>
<dbReference type="RefSeq" id="WP_104057182.1">
    <property type="nucleotide sequence ID" value="NZ_PREZ01000002.1"/>
</dbReference>
<name>A0A2S5GFN0_9BACL</name>
<evidence type="ECO:0000256" key="1">
    <source>
        <dbReference type="SAM" id="Phobius"/>
    </source>
</evidence>
<dbReference type="OrthoDB" id="2455559at2"/>